<sequence length="284" mass="30739">MALRGSGSAATSFHIFLLPALFSQLASDARRNFPGTPSGIINAHPSTAGACMMHHPDSPHPSCALLCPTINDYVLVSRNAFRQQQQLTTDLHFTLYGWQLPIFADLSPSCGRWAPGTFAATARTRERGYDLLDVLELVLVVLELSGVVGVIGVLGHGCSGVRRDMRAMASILRVRAHLLVRTRVLLVCIGCSAARRRVGVLWPQCCACARMPSSADDSGAPSSGPDSSQDRQTVSWLDAIIAILLSVTIRTGRVTGMLEDGSVRGAARRRRPRDAIWHAKFELK</sequence>
<proteinExistence type="predicted"/>
<evidence type="ECO:0000256" key="1">
    <source>
        <dbReference type="SAM" id="SignalP"/>
    </source>
</evidence>
<keyword evidence="4" id="KW-1185">Reference proteome</keyword>
<dbReference type="EMBL" id="KV417844">
    <property type="protein sequence ID" value="KZP05364.1"/>
    <property type="molecule type" value="Genomic_DNA"/>
</dbReference>
<accession>A0A167TJX0</accession>
<organism evidence="2 4">
    <name type="scientific">Athelia psychrophila</name>
    <dbReference type="NCBI Taxonomy" id="1759441"/>
    <lineage>
        <taxon>Eukaryota</taxon>
        <taxon>Fungi</taxon>
        <taxon>Dikarya</taxon>
        <taxon>Basidiomycota</taxon>
        <taxon>Agaricomycotina</taxon>
        <taxon>Agaricomycetes</taxon>
        <taxon>Agaricomycetidae</taxon>
        <taxon>Atheliales</taxon>
        <taxon>Atheliaceae</taxon>
        <taxon>Athelia</taxon>
    </lineage>
</organism>
<dbReference type="EMBL" id="KV418197">
    <property type="protein sequence ID" value="KZP03013.1"/>
    <property type="molecule type" value="Genomic_DNA"/>
</dbReference>
<protein>
    <submittedName>
        <fullName evidence="2">Uncharacterized protein</fullName>
    </submittedName>
</protein>
<dbReference type="Proteomes" id="UP000076532">
    <property type="component" value="Unassembled WGS sequence"/>
</dbReference>
<evidence type="ECO:0000313" key="2">
    <source>
        <dbReference type="EMBL" id="KZP03013.1"/>
    </source>
</evidence>
<keyword evidence="1" id="KW-0732">Signal</keyword>
<dbReference type="AlphaFoldDB" id="A0A167TJX0"/>
<evidence type="ECO:0000313" key="3">
    <source>
        <dbReference type="EMBL" id="KZP05364.1"/>
    </source>
</evidence>
<reference evidence="2 4" key="1">
    <citation type="journal article" date="2016" name="Mol. Biol. Evol.">
        <title>Comparative Genomics of Early-Diverging Mushroom-Forming Fungi Provides Insights into the Origins of Lignocellulose Decay Capabilities.</title>
        <authorList>
            <person name="Nagy L.G."/>
            <person name="Riley R."/>
            <person name="Tritt A."/>
            <person name="Adam C."/>
            <person name="Daum C."/>
            <person name="Floudas D."/>
            <person name="Sun H."/>
            <person name="Yadav J.S."/>
            <person name="Pangilinan J."/>
            <person name="Larsson K.H."/>
            <person name="Matsuura K."/>
            <person name="Barry K."/>
            <person name="Labutti K."/>
            <person name="Kuo R."/>
            <person name="Ohm R.A."/>
            <person name="Bhattacharya S.S."/>
            <person name="Shirouzu T."/>
            <person name="Yoshinaga Y."/>
            <person name="Martin F.M."/>
            <person name="Grigoriev I.V."/>
            <person name="Hibbett D.S."/>
        </authorList>
    </citation>
    <scope>NUCLEOTIDE SEQUENCE [LARGE SCALE GENOMIC DNA]</scope>
    <source>
        <strain evidence="2 4">CBS 109695</strain>
    </source>
</reference>
<feature type="signal peptide" evidence="1">
    <location>
        <begin position="1"/>
        <end position="28"/>
    </location>
</feature>
<name>A0A167TJX0_9AGAM</name>
<gene>
    <name evidence="3" type="ORF">FIBSPDRAFT_903565</name>
    <name evidence="2" type="ORF">FIBSPDRAFT_905337</name>
</gene>
<feature type="chain" id="PRO_5007997467" evidence="1">
    <location>
        <begin position="29"/>
        <end position="284"/>
    </location>
</feature>
<evidence type="ECO:0000313" key="4">
    <source>
        <dbReference type="Proteomes" id="UP000076532"/>
    </source>
</evidence>